<evidence type="ECO:0000259" key="2">
    <source>
        <dbReference type="SMART" id="SM00849"/>
    </source>
</evidence>
<dbReference type="InterPro" id="IPR001279">
    <property type="entry name" value="Metallo-B-lactamas"/>
</dbReference>
<dbReference type="AlphaFoldDB" id="A0A501XMU8"/>
<dbReference type="Gene3D" id="3.60.15.10">
    <property type="entry name" value="Ribonuclease Z/Hydroxyacylglutathione hydrolase-like"/>
    <property type="match status" value="1"/>
</dbReference>
<protein>
    <submittedName>
        <fullName evidence="3">MBL fold metallo-hydrolase</fullName>
    </submittedName>
</protein>
<evidence type="ECO:0000256" key="1">
    <source>
        <dbReference type="ARBA" id="ARBA00022801"/>
    </source>
</evidence>
<dbReference type="PANTHER" id="PTHR46018">
    <property type="entry name" value="ZINC PHOSPHODIESTERASE ELAC PROTEIN 1"/>
    <property type="match status" value="1"/>
</dbReference>
<name>A0A501XMU8_9SPHN</name>
<evidence type="ECO:0000313" key="3">
    <source>
        <dbReference type="EMBL" id="TPE61765.1"/>
    </source>
</evidence>
<sequence>MKRWLGFGALALLLAGLGGFLARDRIALTIYQRGAAQAMAADTLASLPDGLHAAFCGTGSPMPDPERAGPCLAIIAGKRLIVVDAGEGAARNLQLMGLPAARIDRVLLTHFHSDHIDGLGPLGMQRWVNAHATQPLILQGPVGVGEVAAGFNGAYRQDSTYRTAHHGAALVPPSGFGFSPRAFALQGGRGVVLNEGGLKITAFDVDHSPVHPAVGYRFDYKGRCITVSGDTAPSEAVAQMAKDCDLLVHEALQPRLTRVLVQAAKDAGNTGLAQLLSDIETYHTTPEQAADIAQKAGVKALALTHIVPPLRLRGLEGEFLGDARGRFHGELWIASDRDLLSLPATGGMTRSTLGGR</sequence>
<organism evidence="3 4">
    <name type="scientific">Sandaracinobacter neustonicus</name>
    <dbReference type="NCBI Taxonomy" id="1715348"/>
    <lineage>
        <taxon>Bacteria</taxon>
        <taxon>Pseudomonadati</taxon>
        <taxon>Pseudomonadota</taxon>
        <taxon>Alphaproteobacteria</taxon>
        <taxon>Sphingomonadales</taxon>
        <taxon>Sphingosinicellaceae</taxon>
        <taxon>Sandaracinobacter</taxon>
    </lineage>
</organism>
<accession>A0A501XMU8</accession>
<keyword evidence="1 3" id="KW-0378">Hydrolase</keyword>
<dbReference type="Proteomes" id="UP000319897">
    <property type="component" value="Unassembled WGS sequence"/>
</dbReference>
<dbReference type="SMART" id="SM00849">
    <property type="entry name" value="Lactamase_B"/>
    <property type="match status" value="1"/>
</dbReference>
<dbReference type="OrthoDB" id="9803916at2"/>
<dbReference type="EMBL" id="VFSU01000021">
    <property type="protein sequence ID" value="TPE61765.1"/>
    <property type="molecule type" value="Genomic_DNA"/>
</dbReference>
<dbReference type="Pfam" id="PF12706">
    <property type="entry name" value="Lactamase_B_2"/>
    <property type="match status" value="1"/>
</dbReference>
<evidence type="ECO:0000313" key="4">
    <source>
        <dbReference type="Proteomes" id="UP000319897"/>
    </source>
</evidence>
<reference evidence="3 4" key="1">
    <citation type="submission" date="2019-06" db="EMBL/GenBank/DDBJ databases">
        <authorList>
            <person name="Lee I."/>
            <person name="Jang G.I."/>
            <person name="Hwang C.Y."/>
        </authorList>
    </citation>
    <scope>NUCLEOTIDE SEQUENCE [LARGE SCALE GENOMIC DNA]</scope>
    <source>
        <strain evidence="3 4">PAMC 28131</strain>
    </source>
</reference>
<dbReference type="InterPro" id="IPR036866">
    <property type="entry name" value="RibonucZ/Hydroxyglut_hydro"/>
</dbReference>
<comment type="caution">
    <text evidence="3">The sequence shown here is derived from an EMBL/GenBank/DDBJ whole genome shotgun (WGS) entry which is preliminary data.</text>
</comment>
<dbReference type="GO" id="GO:0042781">
    <property type="term" value="F:3'-tRNA processing endoribonuclease activity"/>
    <property type="evidence" value="ECO:0007669"/>
    <property type="project" value="TreeGrafter"/>
</dbReference>
<feature type="domain" description="Metallo-beta-lactamase" evidence="2">
    <location>
        <begin position="68"/>
        <end position="272"/>
    </location>
</feature>
<dbReference type="RefSeq" id="WP_140927824.1">
    <property type="nucleotide sequence ID" value="NZ_VFSU01000021.1"/>
</dbReference>
<dbReference type="PANTHER" id="PTHR46018:SF2">
    <property type="entry name" value="ZINC PHOSPHODIESTERASE ELAC PROTEIN 1"/>
    <property type="match status" value="1"/>
</dbReference>
<dbReference type="InterPro" id="IPR044094">
    <property type="entry name" value="AtsA-like_MBL-fold"/>
</dbReference>
<gene>
    <name evidence="3" type="ORF">FJQ54_07640</name>
</gene>
<dbReference type="SUPFAM" id="SSF56281">
    <property type="entry name" value="Metallo-hydrolase/oxidoreductase"/>
    <property type="match status" value="1"/>
</dbReference>
<proteinExistence type="predicted"/>
<keyword evidence="4" id="KW-1185">Reference proteome</keyword>
<dbReference type="CDD" id="cd07719">
    <property type="entry name" value="arylsulfatase_AtsA-like_MBL-fold"/>
    <property type="match status" value="1"/>
</dbReference>